<dbReference type="Gene3D" id="3.30.70.270">
    <property type="match status" value="1"/>
</dbReference>
<dbReference type="InterPro" id="IPR000477">
    <property type="entry name" value="RT_dom"/>
</dbReference>
<dbReference type="PANTHER" id="PTHR33050">
    <property type="entry name" value="REVERSE TRANSCRIPTASE DOMAIN-CONTAINING PROTEIN"/>
    <property type="match status" value="1"/>
</dbReference>
<name>A0A0S4JCR5_BODSA</name>
<dbReference type="InterPro" id="IPR043128">
    <property type="entry name" value="Rev_trsase/Diguanyl_cyclase"/>
</dbReference>
<feature type="domain" description="Reverse transcriptase" evidence="2">
    <location>
        <begin position="1"/>
        <end position="300"/>
    </location>
</feature>
<dbReference type="InterPro" id="IPR052055">
    <property type="entry name" value="Hepadnavirus_pol/RT"/>
</dbReference>
<accession>A0A0S4JCR5</accession>
<gene>
    <name evidence="3" type="ORF">BSAL_12720</name>
</gene>
<dbReference type="Pfam" id="PF00078">
    <property type="entry name" value="RVT_1"/>
    <property type="match status" value="1"/>
</dbReference>
<evidence type="ECO:0000313" key="3">
    <source>
        <dbReference type="EMBL" id="CUG87926.1"/>
    </source>
</evidence>
<sequence length="611" mass="68369">APSGKTPERWLSFLGTEAPPSEALPTPSHTARPDPATLPLMAKDVSGVIDTAKVLDLCSDPALKDLARSAFTWLTDTAPYEALLNNTRRSARRKAFSNLQDTDFEIMTTLKKYEENPIEGDIVAWCRAFTLPEWSKVPPRRRHIAEPLINDRFIATPTIHFLNRQERHNIIREFGGGYALTLDLAAFFDQIPLGRDVRRYFGINARGRISRMRVLPMGFRPSAQIAQCITWALVERATALSGIKIISYLDNILILGKDTNQVKQARQIIVDNADATGAIFNSEGLIDEPSQLFTFLGEDFNLTNEVVTSQTSKKTIDKLNALDIDALFAEPQLEPMSKRQLAAIVGLCLFAAGSGLDRNNIHEKFHALRHYSDQTAGQAPHLIDWDSPCSQPSTLALSSFRSWITELRSNTPRALHSDTDEPNTPQVILYVDASEERWSYVLWNREDASIRSYAKPWTMDDKTRWNLASSVSSEPLGARRSLCHAIIPGTVRTVHLYTDHSPLIHTVPSACARTYTYWKLQALCREFGALGTTITLRHIPGTINPADPGSRGISKTNAEWNALLTDAKQHTLNTEDGEYGKRATQAEADPEWGPTARNRTRHLHFVHEYPA</sequence>
<dbReference type="PANTHER" id="PTHR33050:SF7">
    <property type="entry name" value="RIBONUCLEASE H"/>
    <property type="match status" value="1"/>
</dbReference>
<proteinExistence type="predicted"/>
<dbReference type="InterPro" id="IPR043502">
    <property type="entry name" value="DNA/RNA_pol_sf"/>
</dbReference>
<dbReference type="PROSITE" id="PS50878">
    <property type="entry name" value="RT_POL"/>
    <property type="match status" value="1"/>
</dbReference>
<dbReference type="OrthoDB" id="7462124at2759"/>
<feature type="non-terminal residue" evidence="3">
    <location>
        <position position="1"/>
    </location>
</feature>
<dbReference type="Gene3D" id="3.10.10.10">
    <property type="entry name" value="HIV Type 1 Reverse Transcriptase, subunit A, domain 1"/>
    <property type="match status" value="1"/>
</dbReference>
<organism evidence="3 4">
    <name type="scientific">Bodo saltans</name>
    <name type="common">Flagellated protozoan</name>
    <dbReference type="NCBI Taxonomy" id="75058"/>
    <lineage>
        <taxon>Eukaryota</taxon>
        <taxon>Discoba</taxon>
        <taxon>Euglenozoa</taxon>
        <taxon>Kinetoplastea</taxon>
        <taxon>Metakinetoplastina</taxon>
        <taxon>Eubodonida</taxon>
        <taxon>Bodonidae</taxon>
        <taxon>Bodo</taxon>
    </lineage>
</organism>
<evidence type="ECO:0000313" key="4">
    <source>
        <dbReference type="Proteomes" id="UP000051952"/>
    </source>
</evidence>
<dbReference type="AlphaFoldDB" id="A0A0S4JCR5"/>
<dbReference type="EMBL" id="CYKH01001600">
    <property type="protein sequence ID" value="CUG87926.1"/>
    <property type="molecule type" value="Genomic_DNA"/>
</dbReference>
<keyword evidence="4" id="KW-1185">Reference proteome</keyword>
<feature type="region of interest" description="Disordered" evidence="1">
    <location>
        <begin position="576"/>
        <end position="596"/>
    </location>
</feature>
<reference evidence="4" key="1">
    <citation type="submission" date="2015-09" db="EMBL/GenBank/DDBJ databases">
        <authorList>
            <consortium name="Pathogen Informatics"/>
        </authorList>
    </citation>
    <scope>NUCLEOTIDE SEQUENCE [LARGE SCALE GENOMIC DNA]</scope>
    <source>
        <strain evidence="4">Lake Konstanz</strain>
    </source>
</reference>
<protein>
    <submittedName>
        <fullName evidence="3">TATE DNA transposon, putative</fullName>
    </submittedName>
</protein>
<dbReference type="VEuPathDB" id="TriTrypDB:BSAL_12720"/>
<dbReference type="SUPFAM" id="SSF56672">
    <property type="entry name" value="DNA/RNA polymerases"/>
    <property type="match status" value="1"/>
</dbReference>
<evidence type="ECO:0000259" key="2">
    <source>
        <dbReference type="PROSITE" id="PS50878"/>
    </source>
</evidence>
<evidence type="ECO:0000256" key="1">
    <source>
        <dbReference type="SAM" id="MobiDB-lite"/>
    </source>
</evidence>
<dbReference type="OMA" id="SACARTY"/>
<dbReference type="Proteomes" id="UP000051952">
    <property type="component" value="Unassembled WGS sequence"/>
</dbReference>